<dbReference type="AlphaFoldDB" id="A0A7Z7ETB1"/>
<dbReference type="InterPro" id="IPR000887">
    <property type="entry name" value="Aldlse_KDPG_KHG"/>
</dbReference>
<evidence type="ECO:0000256" key="2">
    <source>
        <dbReference type="ARBA" id="ARBA00006906"/>
    </source>
</evidence>
<comment type="caution">
    <text evidence="6">The sequence shown here is derived from an EMBL/GenBank/DDBJ whole genome shotgun (WGS) entry which is preliminary data.</text>
</comment>
<dbReference type="PROSITE" id="PS00160">
    <property type="entry name" value="ALDOLASE_KDPG_KHG_2"/>
    <property type="match status" value="1"/>
</dbReference>
<keyword evidence="4 6" id="KW-0456">Lyase</keyword>
<name>A0A7Z7ETB1_9GAMM</name>
<comment type="subunit">
    <text evidence="3">Homotrimer.</text>
</comment>
<dbReference type="InterPro" id="IPR031338">
    <property type="entry name" value="KDPG/KHG_AS_2"/>
</dbReference>
<evidence type="ECO:0000313" key="7">
    <source>
        <dbReference type="Proteomes" id="UP000287766"/>
    </source>
</evidence>
<dbReference type="SUPFAM" id="SSF51569">
    <property type="entry name" value="Aldolase"/>
    <property type="match status" value="1"/>
</dbReference>
<dbReference type="PANTHER" id="PTHR30246">
    <property type="entry name" value="2-KETO-3-DEOXY-6-PHOSPHOGLUCONATE ALDOLASE"/>
    <property type="match status" value="1"/>
</dbReference>
<dbReference type="EC" id="4.1.2.14" evidence="6"/>
<dbReference type="PANTHER" id="PTHR30246:SF1">
    <property type="entry name" value="2-DEHYDRO-3-DEOXY-6-PHOSPHOGALACTONATE ALDOLASE-RELATED"/>
    <property type="match status" value="1"/>
</dbReference>
<dbReference type="NCBIfam" id="TIGR01182">
    <property type="entry name" value="eda"/>
    <property type="match status" value="1"/>
</dbReference>
<evidence type="ECO:0000256" key="5">
    <source>
        <dbReference type="ARBA" id="ARBA00023277"/>
    </source>
</evidence>
<organism evidence="6 7">
    <name type="scientific">Pseudidiomarina aestuarii</name>
    <dbReference type="NCBI Taxonomy" id="624146"/>
    <lineage>
        <taxon>Bacteria</taxon>
        <taxon>Pseudomonadati</taxon>
        <taxon>Pseudomonadota</taxon>
        <taxon>Gammaproteobacteria</taxon>
        <taxon>Alteromonadales</taxon>
        <taxon>Idiomarinaceae</taxon>
        <taxon>Pseudidiomarina</taxon>
    </lineage>
</organism>
<dbReference type="GO" id="GO:0008700">
    <property type="term" value="F:(R,S)-4-hydroxy-2-oxoglutarate aldolase activity"/>
    <property type="evidence" value="ECO:0007669"/>
    <property type="project" value="UniProtKB-EC"/>
</dbReference>
<evidence type="ECO:0000256" key="4">
    <source>
        <dbReference type="ARBA" id="ARBA00023239"/>
    </source>
</evidence>
<gene>
    <name evidence="6" type="ORF">CWE22_01645</name>
</gene>
<dbReference type="InterPro" id="IPR013785">
    <property type="entry name" value="Aldolase_TIM"/>
</dbReference>
<protein>
    <submittedName>
        <fullName evidence="6">Keto-deoxy-phosphogluconate aldolase</fullName>
        <ecNumber evidence="6">4.1.2.14</ecNumber>
        <ecNumber evidence="6">4.1.3.16</ecNumber>
    </submittedName>
</protein>
<evidence type="ECO:0000313" key="6">
    <source>
        <dbReference type="EMBL" id="RUO40928.1"/>
    </source>
</evidence>
<dbReference type="CDD" id="cd00452">
    <property type="entry name" value="KDPG_aldolase"/>
    <property type="match status" value="1"/>
</dbReference>
<accession>A0A7Z7ETB1</accession>
<sequence length="215" mass="22493">MSFPQWQRTSESIFALGPVVPVIVIDDLADALPLANALLAADIRVLEVTLRTPVALEAIRLLSEALPQAVVGAGTVTNPDELAAVTAAGAKFAISPGITADLLRAGAQGDIPLIPGIATISELMLARSMGYQALKFFPAEAAGGTAMLKSIAGPFPDIQFCPTGGIHQDNFMDYLKLSNVRCVGGSWILPKDAIQQKDWSRVTAVSRAAVTTAKA</sequence>
<keyword evidence="7" id="KW-1185">Reference proteome</keyword>
<dbReference type="NCBIfam" id="NF004325">
    <property type="entry name" value="PRK05718.1"/>
    <property type="match status" value="1"/>
</dbReference>
<dbReference type="EC" id="4.1.3.16" evidence="6"/>
<reference evidence="7" key="1">
    <citation type="journal article" date="2018" name="Front. Microbiol.">
        <title>Genome-Based Analysis Reveals the Taxonomy and Diversity of the Family Idiomarinaceae.</title>
        <authorList>
            <person name="Liu Y."/>
            <person name="Lai Q."/>
            <person name="Shao Z."/>
        </authorList>
    </citation>
    <scope>NUCLEOTIDE SEQUENCE [LARGE SCALE GENOMIC DNA]</scope>
    <source>
        <strain evidence="7">KYW314</strain>
    </source>
</reference>
<dbReference type="EMBL" id="PIPR01000001">
    <property type="protein sequence ID" value="RUO40928.1"/>
    <property type="molecule type" value="Genomic_DNA"/>
</dbReference>
<dbReference type="Pfam" id="PF01081">
    <property type="entry name" value="Aldolase"/>
    <property type="match status" value="1"/>
</dbReference>
<dbReference type="GO" id="GO:0008675">
    <property type="term" value="F:2-dehydro-3-deoxy-phosphogluconate aldolase activity"/>
    <property type="evidence" value="ECO:0007669"/>
    <property type="project" value="UniProtKB-EC"/>
</dbReference>
<keyword evidence="5" id="KW-0119">Carbohydrate metabolism</keyword>
<evidence type="ECO:0000256" key="3">
    <source>
        <dbReference type="ARBA" id="ARBA00011233"/>
    </source>
</evidence>
<evidence type="ECO:0000256" key="1">
    <source>
        <dbReference type="ARBA" id="ARBA00004761"/>
    </source>
</evidence>
<comment type="similarity">
    <text evidence="2">Belongs to the KHG/KDPG aldolase family.</text>
</comment>
<comment type="pathway">
    <text evidence="1">Carbohydrate acid metabolism.</text>
</comment>
<dbReference type="Proteomes" id="UP000287766">
    <property type="component" value="Unassembled WGS sequence"/>
</dbReference>
<proteinExistence type="inferred from homology"/>
<dbReference type="RefSeq" id="WP_169929663.1">
    <property type="nucleotide sequence ID" value="NZ_PIPR01000001.1"/>
</dbReference>
<dbReference type="Gene3D" id="3.20.20.70">
    <property type="entry name" value="Aldolase class I"/>
    <property type="match status" value="1"/>
</dbReference>